<evidence type="ECO:0000256" key="3">
    <source>
        <dbReference type="ARBA" id="ARBA00022989"/>
    </source>
</evidence>
<dbReference type="AlphaFoldDB" id="A0A212KDU6"/>
<dbReference type="Gene3D" id="1.25.40.10">
    <property type="entry name" value="Tetratricopeptide repeat domain"/>
    <property type="match status" value="1"/>
</dbReference>
<evidence type="ECO:0000259" key="6">
    <source>
        <dbReference type="Pfam" id="PF07219"/>
    </source>
</evidence>
<evidence type="ECO:0000256" key="5">
    <source>
        <dbReference type="SAM" id="Phobius"/>
    </source>
</evidence>
<dbReference type="GO" id="GO:0016020">
    <property type="term" value="C:membrane"/>
    <property type="evidence" value="ECO:0007669"/>
    <property type="project" value="UniProtKB-SubCell"/>
</dbReference>
<dbReference type="SUPFAM" id="SSF48452">
    <property type="entry name" value="TPR-like"/>
    <property type="match status" value="1"/>
</dbReference>
<name>A0A212KDU6_9PROT</name>
<gene>
    <name evidence="7" type="ORF">KL86APRO_12692</name>
</gene>
<evidence type="ECO:0000313" key="7">
    <source>
        <dbReference type="EMBL" id="SBW09866.1"/>
    </source>
</evidence>
<accession>A0A212KDU6</accession>
<dbReference type="EMBL" id="FLUO01000001">
    <property type="protein sequence ID" value="SBW09866.1"/>
    <property type="molecule type" value="Genomic_DNA"/>
</dbReference>
<keyword evidence="3 5" id="KW-1133">Transmembrane helix</keyword>
<dbReference type="Pfam" id="PF07219">
    <property type="entry name" value="HemY_N"/>
    <property type="match status" value="1"/>
</dbReference>
<comment type="subcellular location">
    <subcellularLocation>
        <location evidence="1">Membrane</location>
    </subcellularLocation>
</comment>
<dbReference type="InterPro" id="IPR010817">
    <property type="entry name" value="HemY_N"/>
</dbReference>
<keyword evidence="4 5" id="KW-0472">Membrane</keyword>
<keyword evidence="2 5" id="KW-0812">Transmembrane</keyword>
<organism evidence="7">
    <name type="scientific">uncultured Alphaproteobacteria bacterium</name>
    <dbReference type="NCBI Taxonomy" id="91750"/>
    <lineage>
        <taxon>Bacteria</taxon>
        <taxon>Pseudomonadati</taxon>
        <taxon>Pseudomonadota</taxon>
        <taxon>Alphaproteobacteria</taxon>
        <taxon>environmental samples</taxon>
    </lineage>
</organism>
<dbReference type="InterPro" id="IPR011990">
    <property type="entry name" value="TPR-like_helical_dom_sf"/>
</dbReference>
<evidence type="ECO:0000256" key="2">
    <source>
        <dbReference type="ARBA" id="ARBA00022692"/>
    </source>
</evidence>
<evidence type="ECO:0000256" key="1">
    <source>
        <dbReference type="ARBA" id="ARBA00004370"/>
    </source>
</evidence>
<sequence>MVRILGYLIAVAALVGGAVWLADHPGEVTVRWLAWQVDTSVPVTILGVLAIACVAYVLLRFLAGFLGLPGRFARSRRERRQTKGTAALAGAVTALAGGDAGTARRCIKDTDKTLANPQLTHLLAAGADRAEGDLESARGHYEALLETPETELAGLRGLIEILPPDDPRVPELARRAYARAPQSPWAAEAAYAAELAAGNLEAAQAILDKARKKGVFATAEAETRTARIAMARAEAARGEGRLADAAKLARQALDLAPDDTAAALALARIHLAEGRDKKAAEVLEQQWRAAPSAALLRAYLDLWTGEDAVARAKRVRQLVADNPEHPESRFALAEALMCAEAYPEARAALAPLAGPSATAAVNGRAALTMARILAAEGADAAQQREWIERAAVALAE</sequence>
<proteinExistence type="predicted"/>
<feature type="domain" description="HemY N-terminal" evidence="6">
    <location>
        <begin position="26"/>
        <end position="132"/>
    </location>
</feature>
<reference evidence="7" key="1">
    <citation type="submission" date="2016-04" db="EMBL/GenBank/DDBJ databases">
        <authorList>
            <person name="Evans L.H."/>
            <person name="Alamgir A."/>
            <person name="Owens N."/>
            <person name="Weber N.D."/>
            <person name="Virtaneva K."/>
            <person name="Barbian K."/>
            <person name="Babar A."/>
            <person name="Rosenke K."/>
        </authorList>
    </citation>
    <scope>NUCLEOTIDE SEQUENCE</scope>
    <source>
        <strain evidence="7">86</strain>
    </source>
</reference>
<dbReference type="Pfam" id="PF14559">
    <property type="entry name" value="TPR_19"/>
    <property type="match status" value="1"/>
</dbReference>
<evidence type="ECO:0000256" key="4">
    <source>
        <dbReference type="ARBA" id="ARBA00023136"/>
    </source>
</evidence>
<protein>
    <recommendedName>
        <fullName evidence="6">HemY N-terminal domain-containing protein</fullName>
    </recommendedName>
</protein>
<feature type="transmembrane region" description="Helical" evidence="5">
    <location>
        <begin position="45"/>
        <end position="68"/>
    </location>
</feature>